<keyword evidence="3" id="KW-1185">Reference proteome</keyword>
<dbReference type="PANTHER" id="PTHR10811">
    <property type="entry name" value="FRINGE-RELATED"/>
    <property type="match status" value="1"/>
</dbReference>
<organism evidence="2 3">
    <name type="scientific">Ramalina farinacea</name>
    <dbReference type="NCBI Taxonomy" id="258253"/>
    <lineage>
        <taxon>Eukaryota</taxon>
        <taxon>Fungi</taxon>
        <taxon>Dikarya</taxon>
        <taxon>Ascomycota</taxon>
        <taxon>Pezizomycotina</taxon>
        <taxon>Lecanoromycetes</taxon>
        <taxon>OSLEUM clade</taxon>
        <taxon>Lecanoromycetidae</taxon>
        <taxon>Lecanorales</taxon>
        <taxon>Lecanorineae</taxon>
        <taxon>Ramalinaceae</taxon>
        <taxon>Ramalina</taxon>
    </lineage>
</organism>
<sequence length="506" mass="56693">MLLRHRSVAIALPLLIITSLILLLKSSPHSRKLPAQLAESLKLKTPLTCPNKLDWLLDLDLTFPVTYARRDIIVNQKPEVQRASLTNVHETLFPPSQLIDLTNDADNVHLKHCEEPLRLDVPLFPSHVGKAAHVMFGISTTLDRLEASIPQLLRWLPNTDGRLFVITIEAEQEEGKGLPAIAADPGKKAALQGQMRKLGMDVTLVEPLELQDSFSEKYFSLVKIMYDHRNDKTKWISTIDDDTFFPTIPGLVSMLSKYDTKQCHYVGGVSEEWWAVVHYGIMGFGGAGVFLSLPLAGIIAGEYEYCKGATTATAGDIRIMECVYELTDIKLENERELHQIDMHGDLSGLFESGRTLLSVHHWKPGAATVDGYDLPMMHQVYDVCQDCFLQRWKFNDDLVLANGYSISHYAKDVLAEEMMVRMEQTWADIKTVEASNNRGADHSLGPTRPKLNLTEEKFQYVLIHSAAVDGGVRQLYLHERGIGDPDGVLELLWRQGSGEKTQPLGT</sequence>
<evidence type="ECO:0008006" key="4">
    <source>
        <dbReference type="Google" id="ProtNLM"/>
    </source>
</evidence>
<evidence type="ECO:0000313" key="2">
    <source>
        <dbReference type="EMBL" id="MDI1492426.1"/>
    </source>
</evidence>
<protein>
    <recommendedName>
        <fullName evidence="4">Glycosyltransferase family 31 protein</fullName>
    </recommendedName>
</protein>
<name>A0AA43QTL5_9LECA</name>
<keyword evidence="1" id="KW-0812">Transmembrane</keyword>
<evidence type="ECO:0000313" key="3">
    <source>
        <dbReference type="Proteomes" id="UP001161017"/>
    </source>
</evidence>
<dbReference type="EMBL" id="JAPUFD010000019">
    <property type="protein sequence ID" value="MDI1492426.1"/>
    <property type="molecule type" value="Genomic_DNA"/>
</dbReference>
<keyword evidence="1" id="KW-1133">Transmembrane helix</keyword>
<feature type="transmembrane region" description="Helical" evidence="1">
    <location>
        <begin position="6"/>
        <end position="24"/>
    </location>
</feature>
<proteinExistence type="predicted"/>
<dbReference type="Proteomes" id="UP001161017">
    <property type="component" value="Unassembled WGS sequence"/>
</dbReference>
<dbReference type="InterPro" id="IPR006740">
    <property type="entry name" value="DUF604"/>
</dbReference>
<dbReference type="Gene3D" id="3.90.550.50">
    <property type="match status" value="1"/>
</dbReference>
<dbReference type="AlphaFoldDB" id="A0AA43QTL5"/>
<keyword evidence="1" id="KW-0472">Membrane</keyword>
<reference evidence="2" key="1">
    <citation type="journal article" date="2023" name="Genome Biol. Evol.">
        <title>First Whole Genome Sequence and Flow Cytometry Genome Size Data for the Lichen-Forming Fungus Ramalina farinacea (Ascomycota).</title>
        <authorList>
            <person name="Llewellyn T."/>
            <person name="Mian S."/>
            <person name="Hill R."/>
            <person name="Leitch I.J."/>
            <person name="Gaya E."/>
        </authorList>
    </citation>
    <scope>NUCLEOTIDE SEQUENCE</scope>
    <source>
        <strain evidence="2">LIQ254RAFAR</strain>
    </source>
</reference>
<accession>A0AA43QTL5</accession>
<gene>
    <name evidence="2" type="ORF">OHK93_003640</name>
</gene>
<comment type="caution">
    <text evidence="2">The sequence shown here is derived from an EMBL/GenBank/DDBJ whole genome shotgun (WGS) entry which is preliminary data.</text>
</comment>
<evidence type="ECO:0000256" key="1">
    <source>
        <dbReference type="SAM" id="Phobius"/>
    </source>
</evidence>
<dbReference type="Pfam" id="PF04646">
    <property type="entry name" value="DUF604"/>
    <property type="match status" value="1"/>
</dbReference>